<proteinExistence type="predicted"/>
<comment type="caution">
    <text evidence="1">The sequence shown here is derived from an EMBL/GenBank/DDBJ whole genome shotgun (WGS) entry which is preliminary data.</text>
</comment>
<sequence>MLNNNEIYKELRVRGYDYGQSFQGLVKATGDGKNGYVKWTGQWISFVDSVLHLSLLSMPIRSLFIPVQINSFKCDPIILFDWIRKAKEEYTNQTDSEKRFQKEFCYFRNVTRDHNTIIAQEDVKKINNEEDSIAFEIMKFTNDSETMETERHAMFN</sequence>
<name>A0A1Y3BJK8_EURMA</name>
<gene>
    <name evidence="1" type="ORF">BLA29_011935</name>
</gene>
<dbReference type="Gene3D" id="3.10.129.110">
    <property type="entry name" value="Polyketide synthase dehydratase"/>
    <property type="match status" value="1"/>
</dbReference>
<protein>
    <submittedName>
        <fullName evidence="1">Uncharacterized protein</fullName>
    </submittedName>
</protein>
<dbReference type="AlphaFoldDB" id="A0A1Y3BJK8"/>
<feature type="non-terminal residue" evidence="1">
    <location>
        <position position="156"/>
    </location>
</feature>
<dbReference type="Proteomes" id="UP000194236">
    <property type="component" value="Unassembled WGS sequence"/>
</dbReference>
<organism evidence="1 2">
    <name type="scientific">Euroglyphus maynei</name>
    <name type="common">Mayne's house dust mite</name>
    <dbReference type="NCBI Taxonomy" id="6958"/>
    <lineage>
        <taxon>Eukaryota</taxon>
        <taxon>Metazoa</taxon>
        <taxon>Ecdysozoa</taxon>
        <taxon>Arthropoda</taxon>
        <taxon>Chelicerata</taxon>
        <taxon>Arachnida</taxon>
        <taxon>Acari</taxon>
        <taxon>Acariformes</taxon>
        <taxon>Sarcoptiformes</taxon>
        <taxon>Astigmata</taxon>
        <taxon>Psoroptidia</taxon>
        <taxon>Analgoidea</taxon>
        <taxon>Pyroglyphidae</taxon>
        <taxon>Pyroglyphinae</taxon>
        <taxon>Euroglyphus</taxon>
    </lineage>
</organism>
<accession>A0A1Y3BJK8</accession>
<dbReference type="OrthoDB" id="6432380at2759"/>
<dbReference type="InterPro" id="IPR042104">
    <property type="entry name" value="PKS_dehydratase_sf"/>
</dbReference>
<dbReference type="EMBL" id="MUJZ01019972">
    <property type="protein sequence ID" value="OTF80088.1"/>
    <property type="molecule type" value="Genomic_DNA"/>
</dbReference>
<keyword evidence="2" id="KW-1185">Reference proteome</keyword>
<evidence type="ECO:0000313" key="2">
    <source>
        <dbReference type="Proteomes" id="UP000194236"/>
    </source>
</evidence>
<evidence type="ECO:0000313" key="1">
    <source>
        <dbReference type="EMBL" id="OTF80088.1"/>
    </source>
</evidence>
<reference evidence="1 2" key="1">
    <citation type="submission" date="2017-03" db="EMBL/GenBank/DDBJ databases">
        <title>Genome Survey of Euroglyphus maynei.</title>
        <authorList>
            <person name="Arlian L.G."/>
            <person name="Morgan M.S."/>
            <person name="Rider S.D."/>
        </authorList>
    </citation>
    <scope>NUCLEOTIDE SEQUENCE [LARGE SCALE GENOMIC DNA]</scope>
    <source>
        <strain evidence="1">Arlian Lab</strain>
        <tissue evidence="1">Whole body</tissue>
    </source>
</reference>